<dbReference type="Proteomes" id="UP000290560">
    <property type="component" value="Unassembled WGS sequence"/>
</dbReference>
<dbReference type="EMBL" id="KV875522">
    <property type="protein sequence ID" value="RZR71355.1"/>
    <property type="molecule type" value="Genomic_DNA"/>
</dbReference>
<feature type="region of interest" description="Disordered" evidence="1">
    <location>
        <begin position="39"/>
        <end position="67"/>
    </location>
</feature>
<evidence type="ECO:0000256" key="1">
    <source>
        <dbReference type="SAM" id="MobiDB-lite"/>
    </source>
</evidence>
<accession>A0A444EHL3</accession>
<dbReference type="AlphaFoldDB" id="A0A444EHL3"/>
<sequence>MASQDPIDAKFEALESQLKARLESLLEDKLRTLFAEFKIGQPPSPTKFQQGESLERPPEKEGHPSDMLQPCMRVDFPRWEEGDSTGFDIKVTDERILKCDRRCPQVKLLLQDQEINAYFFLLPLEDYEAVLGIEWLMTLGDVS</sequence>
<gene>
    <name evidence="2" type="ORF">BHM03_00004759</name>
</gene>
<reference evidence="2" key="1">
    <citation type="journal article" date="2018" name="Data Brief">
        <title>Genome sequence data from 17 accessions of Ensete ventricosum, a staple food crop for millions in Ethiopia.</title>
        <authorList>
            <person name="Yemataw Z."/>
            <person name="Muzemil S."/>
            <person name="Ambachew D."/>
            <person name="Tripathi L."/>
            <person name="Tesfaye K."/>
            <person name="Chala A."/>
            <person name="Farbos A."/>
            <person name="O'Neill P."/>
            <person name="Moore K."/>
            <person name="Grant M."/>
            <person name="Studholme D.J."/>
        </authorList>
    </citation>
    <scope>NUCLEOTIDE SEQUENCE [LARGE SCALE GENOMIC DNA]</scope>
    <source>
        <tissue evidence="2">Leaf</tissue>
    </source>
</reference>
<organism evidence="2">
    <name type="scientific">Ensete ventricosum</name>
    <name type="common">Abyssinian banana</name>
    <name type="synonym">Musa ensete</name>
    <dbReference type="NCBI Taxonomy" id="4639"/>
    <lineage>
        <taxon>Eukaryota</taxon>
        <taxon>Viridiplantae</taxon>
        <taxon>Streptophyta</taxon>
        <taxon>Embryophyta</taxon>
        <taxon>Tracheophyta</taxon>
        <taxon>Spermatophyta</taxon>
        <taxon>Magnoliopsida</taxon>
        <taxon>Liliopsida</taxon>
        <taxon>Zingiberales</taxon>
        <taxon>Musaceae</taxon>
        <taxon>Ensete</taxon>
    </lineage>
</organism>
<name>A0A444EHL3_ENSVE</name>
<protein>
    <submittedName>
        <fullName evidence="2">Uncharacterized protein</fullName>
    </submittedName>
</protein>
<proteinExistence type="predicted"/>
<feature type="compositionally biased region" description="Basic and acidic residues" evidence="1">
    <location>
        <begin position="53"/>
        <end position="64"/>
    </location>
</feature>
<evidence type="ECO:0000313" key="2">
    <source>
        <dbReference type="EMBL" id="RZR71355.1"/>
    </source>
</evidence>
<dbReference type="CDD" id="cd00303">
    <property type="entry name" value="retropepsin_like"/>
    <property type="match status" value="1"/>
</dbReference>